<gene>
    <name evidence="2" type="ORF">O181_106931</name>
</gene>
<evidence type="ECO:0000313" key="2">
    <source>
        <dbReference type="EMBL" id="MBW0567216.1"/>
    </source>
</evidence>
<name>A0A9Q3PNP0_9BASI</name>
<evidence type="ECO:0000313" key="3">
    <source>
        <dbReference type="Proteomes" id="UP000765509"/>
    </source>
</evidence>
<sequence length="207" mass="24524">VEGTPPSNQMDLEQGIQVINPKDNNVSPEERHKCRTPKLQPVPKDLNHFQQATIEIYQYQYKNCFMAAKWQEWELLPILWLGTMSSYLKVKKFMGPEKTEELLKGWTPMSCNGPVQQIKAWLKNQSMLSEDQKRRWPKARKTAQWKILKPQKAKVHLNKCQKSPRKQQRPTRRASKRQRERQSGSGASLTRRITIFPRKRREPWKMC</sequence>
<evidence type="ECO:0000256" key="1">
    <source>
        <dbReference type="SAM" id="MobiDB-lite"/>
    </source>
</evidence>
<feature type="compositionally biased region" description="Basic residues" evidence="1">
    <location>
        <begin position="156"/>
        <end position="179"/>
    </location>
</feature>
<organism evidence="2 3">
    <name type="scientific">Austropuccinia psidii MF-1</name>
    <dbReference type="NCBI Taxonomy" id="1389203"/>
    <lineage>
        <taxon>Eukaryota</taxon>
        <taxon>Fungi</taxon>
        <taxon>Dikarya</taxon>
        <taxon>Basidiomycota</taxon>
        <taxon>Pucciniomycotina</taxon>
        <taxon>Pucciniomycetes</taxon>
        <taxon>Pucciniales</taxon>
        <taxon>Sphaerophragmiaceae</taxon>
        <taxon>Austropuccinia</taxon>
    </lineage>
</organism>
<comment type="caution">
    <text evidence="2">The sequence shown here is derived from an EMBL/GenBank/DDBJ whole genome shotgun (WGS) entry which is preliminary data.</text>
</comment>
<feature type="region of interest" description="Disordered" evidence="1">
    <location>
        <begin position="156"/>
        <end position="195"/>
    </location>
</feature>
<dbReference type="Proteomes" id="UP000765509">
    <property type="component" value="Unassembled WGS sequence"/>
</dbReference>
<reference evidence="2" key="1">
    <citation type="submission" date="2021-03" db="EMBL/GenBank/DDBJ databases">
        <title>Draft genome sequence of rust myrtle Austropuccinia psidii MF-1, a brazilian biotype.</title>
        <authorList>
            <person name="Quecine M.C."/>
            <person name="Pachon D.M.R."/>
            <person name="Bonatelli M.L."/>
            <person name="Correr F.H."/>
            <person name="Franceschini L.M."/>
            <person name="Leite T.F."/>
            <person name="Margarido G.R.A."/>
            <person name="Almeida C.A."/>
            <person name="Ferrarezi J.A."/>
            <person name="Labate C.A."/>
        </authorList>
    </citation>
    <scope>NUCLEOTIDE SEQUENCE</scope>
    <source>
        <strain evidence="2">MF-1</strain>
    </source>
</reference>
<proteinExistence type="predicted"/>
<feature type="non-terminal residue" evidence="2">
    <location>
        <position position="1"/>
    </location>
</feature>
<keyword evidence="3" id="KW-1185">Reference proteome</keyword>
<dbReference type="EMBL" id="AVOT02080419">
    <property type="protein sequence ID" value="MBW0567216.1"/>
    <property type="molecule type" value="Genomic_DNA"/>
</dbReference>
<accession>A0A9Q3PNP0</accession>
<protein>
    <submittedName>
        <fullName evidence="2">Uncharacterized protein</fullName>
    </submittedName>
</protein>
<dbReference type="AlphaFoldDB" id="A0A9Q3PNP0"/>